<gene>
    <name evidence="1" type="ORF">JI435_412540</name>
</gene>
<dbReference type="AlphaFoldDB" id="A0A7U2F4W6"/>
<name>A0A7U2F4W6_PHANO</name>
<proteinExistence type="predicted"/>
<protein>
    <submittedName>
        <fullName evidence="1">Uncharacterized protein</fullName>
    </submittedName>
</protein>
<dbReference type="VEuPathDB" id="FungiDB:JI435_412540"/>
<accession>A0A7U2F4W6</accession>
<dbReference type="EMBL" id="CP069031">
    <property type="protein sequence ID" value="QRC98786.1"/>
    <property type="molecule type" value="Genomic_DNA"/>
</dbReference>
<keyword evidence="2" id="KW-1185">Reference proteome</keyword>
<organism evidence="1 2">
    <name type="scientific">Phaeosphaeria nodorum (strain SN15 / ATCC MYA-4574 / FGSC 10173)</name>
    <name type="common">Glume blotch fungus</name>
    <name type="synonym">Parastagonospora nodorum</name>
    <dbReference type="NCBI Taxonomy" id="321614"/>
    <lineage>
        <taxon>Eukaryota</taxon>
        <taxon>Fungi</taxon>
        <taxon>Dikarya</taxon>
        <taxon>Ascomycota</taxon>
        <taxon>Pezizomycotina</taxon>
        <taxon>Dothideomycetes</taxon>
        <taxon>Pleosporomycetidae</taxon>
        <taxon>Pleosporales</taxon>
        <taxon>Pleosporineae</taxon>
        <taxon>Phaeosphaeriaceae</taxon>
        <taxon>Parastagonospora</taxon>
    </lineage>
</organism>
<evidence type="ECO:0000313" key="1">
    <source>
        <dbReference type="EMBL" id="QRC98786.1"/>
    </source>
</evidence>
<evidence type="ECO:0000313" key="2">
    <source>
        <dbReference type="Proteomes" id="UP000663193"/>
    </source>
</evidence>
<reference evidence="2" key="1">
    <citation type="journal article" date="2021" name="BMC Genomics">
        <title>Chromosome-level genome assembly and manually-curated proteome of model necrotroph Parastagonospora nodorum Sn15 reveals a genome-wide trove of candidate effector homologs, and redundancy of virulence-related functions within an accessory chromosome.</title>
        <authorList>
            <person name="Bertazzoni S."/>
            <person name="Jones D.A.B."/>
            <person name="Phan H.T."/>
            <person name="Tan K.-C."/>
            <person name="Hane J.K."/>
        </authorList>
    </citation>
    <scope>NUCLEOTIDE SEQUENCE [LARGE SCALE GENOMIC DNA]</scope>
    <source>
        <strain evidence="2">SN15 / ATCC MYA-4574 / FGSC 10173)</strain>
    </source>
</reference>
<sequence length="52" mass="5434">MDSQTSPASPLLYGKANCGTAASVPIFPSWRPMCGRFAAKVIYYAHGNGVGS</sequence>
<dbReference type="Proteomes" id="UP000663193">
    <property type="component" value="Chromosome 9"/>
</dbReference>